<accession>A0A0R3MFK3</accession>
<dbReference type="InterPro" id="IPR001451">
    <property type="entry name" value="Hexapep"/>
</dbReference>
<dbReference type="OrthoDB" id="9815592at2"/>
<name>A0A0R3MFK3_9BRAD</name>
<organism evidence="2 3">
    <name type="scientific">Bradyrhizobium lablabi</name>
    <dbReference type="NCBI Taxonomy" id="722472"/>
    <lineage>
        <taxon>Bacteria</taxon>
        <taxon>Pseudomonadati</taxon>
        <taxon>Pseudomonadota</taxon>
        <taxon>Alphaproteobacteria</taxon>
        <taxon>Hyphomicrobiales</taxon>
        <taxon>Nitrobacteraceae</taxon>
        <taxon>Bradyrhizobium</taxon>
    </lineage>
</organism>
<dbReference type="InterPro" id="IPR017694">
    <property type="entry name" value="Phosphonate_tfrase_rpt"/>
</dbReference>
<dbReference type="Proteomes" id="UP000051660">
    <property type="component" value="Unassembled WGS sequence"/>
</dbReference>
<sequence length="221" mass="24457">MAGKMLSTEPMIDPTASVRDCQLGAYTEVGARTILLEVTMADYSYVVNDSQITYTTIGKFCSIAAMTRINPGNHPMHRASQAHFTYRASSYFPGESDDAEFFAWRREHHVHIGHDVWIGHCAVILPGRSIGTGAVVAAGAIVTKDVPAYTIVAGNPARPVRRRFPESIAERLTALAWWDWDHETLRYALPDFRKLDVEGFLEKYHSAGASGRPQFNQSAAS</sequence>
<dbReference type="AlphaFoldDB" id="A0A0R3MFK3"/>
<dbReference type="InterPro" id="IPR050179">
    <property type="entry name" value="Trans_hexapeptide_repeat"/>
</dbReference>
<evidence type="ECO:0000313" key="3">
    <source>
        <dbReference type="Proteomes" id="UP000051660"/>
    </source>
</evidence>
<dbReference type="PANTHER" id="PTHR43300:SF11">
    <property type="entry name" value="ACETYLTRANSFERASE RV3034C-RELATED"/>
    <property type="match status" value="1"/>
</dbReference>
<dbReference type="EMBL" id="LLYB01000101">
    <property type="protein sequence ID" value="KRR19032.1"/>
    <property type="molecule type" value="Genomic_DNA"/>
</dbReference>
<protein>
    <submittedName>
        <fullName evidence="2">Chloramphenicol acetyltransferase</fullName>
    </submittedName>
</protein>
<dbReference type="GO" id="GO:0016740">
    <property type="term" value="F:transferase activity"/>
    <property type="evidence" value="ECO:0007669"/>
    <property type="project" value="UniProtKB-KW"/>
</dbReference>
<reference evidence="2 3" key="1">
    <citation type="submission" date="2014-03" db="EMBL/GenBank/DDBJ databases">
        <title>Bradyrhizobium valentinum sp. nov., isolated from effective nodules of Lupinus mariae-josephae, a lupine endemic of basic-lime soils in Eastern Spain.</title>
        <authorList>
            <person name="Duran D."/>
            <person name="Rey L."/>
            <person name="Navarro A."/>
            <person name="Busquets A."/>
            <person name="Imperial J."/>
            <person name="Ruiz-Argueso T."/>
        </authorList>
    </citation>
    <scope>NUCLEOTIDE SEQUENCE [LARGE SCALE GENOMIC DNA]</scope>
    <source>
        <strain evidence="2 3">CCBAU 23086</strain>
    </source>
</reference>
<dbReference type="PANTHER" id="PTHR43300">
    <property type="entry name" value="ACETYLTRANSFERASE"/>
    <property type="match status" value="1"/>
</dbReference>
<dbReference type="RefSeq" id="WP_057861368.1">
    <property type="nucleotide sequence ID" value="NZ_LLYB01000101.1"/>
</dbReference>
<proteinExistence type="inferred from homology"/>
<evidence type="ECO:0000256" key="1">
    <source>
        <dbReference type="ARBA" id="ARBA00007274"/>
    </source>
</evidence>
<comment type="caution">
    <text evidence="2">The sequence shown here is derived from an EMBL/GenBank/DDBJ whole genome shotgun (WGS) entry which is preliminary data.</text>
</comment>
<evidence type="ECO:0000313" key="2">
    <source>
        <dbReference type="EMBL" id="KRR19032.1"/>
    </source>
</evidence>
<keyword evidence="2" id="KW-0808">Transferase</keyword>
<dbReference type="CDD" id="cd03349">
    <property type="entry name" value="LbH_XAT"/>
    <property type="match status" value="1"/>
</dbReference>
<comment type="similarity">
    <text evidence="1">Belongs to the transferase hexapeptide repeat family.</text>
</comment>
<gene>
    <name evidence="2" type="ORF">CQ14_19330</name>
</gene>
<dbReference type="Gene3D" id="2.160.10.10">
    <property type="entry name" value="Hexapeptide repeat proteins"/>
    <property type="match status" value="1"/>
</dbReference>
<dbReference type="InterPro" id="IPR011004">
    <property type="entry name" value="Trimer_LpxA-like_sf"/>
</dbReference>
<dbReference type="NCBIfam" id="TIGR03308">
    <property type="entry name" value="phn_thr-fam"/>
    <property type="match status" value="1"/>
</dbReference>
<dbReference type="SUPFAM" id="SSF51161">
    <property type="entry name" value="Trimeric LpxA-like enzymes"/>
    <property type="match status" value="1"/>
</dbReference>
<dbReference type="Pfam" id="PF00132">
    <property type="entry name" value="Hexapep"/>
    <property type="match status" value="1"/>
</dbReference>